<dbReference type="PANTHER" id="PTHR47331">
    <property type="entry name" value="PHD-TYPE DOMAIN-CONTAINING PROTEIN"/>
    <property type="match status" value="1"/>
</dbReference>
<comment type="caution">
    <text evidence="1">The sequence shown here is derived from an EMBL/GenBank/DDBJ whole genome shotgun (WGS) entry which is preliminary data.</text>
</comment>
<sequence>MLALTKMYGQPHKLAVQHIMELMDSPDVRSGDVKAFRLFALRVHSLVGMLKQEGRRGYVELQCGSHVSRLLGKLPHDLTVSFKIFIHPMRLAIPMLADFADWLEYELEVQEDSGKSASYCKVESSIRKKENRRDSKHVSKTTIVLLGTGS</sequence>
<gene>
    <name evidence="1" type="ORF">AAFF_G00147880</name>
</gene>
<reference evidence="1" key="1">
    <citation type="journal article" date="2023" name="Science">
        <title>Genome structures resolve the early diversification of teleost fishes.</title>
        <authorList>
            <person name="Parey E."/>
            <person name="Louis A."/>
            <person name="Montfort J."/>
            <person name="Bouchez O."/>
            <person name="Roques C."/>
            <person name="Iampietro C."/>
            <person name="Lluch J."/>
            <person name="Castinel A."/>
            <person name="Donnadieu C."/>
            <person name="Desvignes T."/>
            <person name="Floi Bucao C."/>
            <person name="Jouanno E."/>
            <person name="Wen M."/>
            <person name="Mejri S."/>
            <person name="Dirks R."/>
            <person name="Jansen H."/>
            <person name="Henkel C."/>
            <person name="Chen W.J."/>
            <person name="Zahm M."/>
            <person name="Cabau C."/>
            <person name="Klopp C."/>
            <person name="Thompson A.W."/>
            <person name="Robinson-Rechavi M."/>
            <person name="Braasch I."/>
            <person name="Lecointre G."/>
            <person name="Bobe J."/>
            <person name="Postlethwait J.H."/>
            <person name="Berthelot C."/>
            <person name="Roest Crollius H."/>
            <person name="Guiguen Y."/>
        </authorList>
    </citation>
    <scope>NUCLEOTIDE SEQUENCE</scope>
    <source>
        <strain evidence="1">NC1722</strain>
    </source>
</reference>
<evidence type="ECO:0000313" key="1">
    <source>
        <dbReference type="EMBL" id="KAJ8387997.1"/>
    </source>
</evidence>
<name>A0AAD7RPX8_9TELE</name>
<proteinExistence type="predicted"/>
<evidence type="ECO:0000313" key="2">
    <source>
        <dbReference type="Proteomes" id="UP001221898"/>
    </source>
</evidence>
<keyword evidence="2" id="KW-1185">Reference proteome</keyword>
<dbReference type="AlphaFoldDB" id="A0AAD7RPX8"/>
<protein>
    <submittedName>
        <fullName evidence="1">Uncharacterized protein</fullName>
    </submittedName>
</protein>
<organism evidence="1 2">
    <name type="scientific">Aldrovandia affinis</name>
    <dbReference type="NCBI Taxonomy" id="143900"/>
    <lineage>
        <taxon>Eukaryota</taxon>
        <taxon>Metazoa</taxon>
        <taxon>Chordata</taxon>
        <taxon>Craniata</taxon>
        <taxon>Vertebrata</taxon>
        <taxon>Euteleostomi</taxon>
        <taxon>Actinopterygii</taxon>
        <taxon>Neopterygii</taxon>
        <taxon>Teleostei</taxon>
        <taxon>Notacanthiformes</taxon>
        <taxon>Halosauridae</taxon>
        <taxon>Aldrovandia</taxon>
    </lineage>
</organism>
<dbReference type="EMBL" id="JAINUG010000202">
    <property type="protein sequence ID" value="KAJ8387997.1"/>
    <property type="molecule type" value="Genomic_DNA"/>
</dbReference>
<accession>A0AAD7RPX8</accession>
<dbReference type="Proteomes" id="UP001221898">
    <property type="component" value="Unassembled WGS sequence"/>
</dbReference>
<dbReference type="PANTHER" id="PTHR47331:SF5">
    <property type="entry name" value="RIBONUCLEASE H"/>
    <property type="match status" value="1"/>
</dbReference>